<proteinExistence type="inferred from homology"/>
<reference evidence="4 5" key="1">
    <citation type="submission" date="2019-11" db="EMBL/GenBank/DDBJ databases">
        <title>Venatorbacter sp. nov. a predator of Campylobacter and other Gram-negative bacteria.</title>
        <authorList>
            <person name="Saeedi A."/>
            <person name="Cummings N.J."/>
            <person name="Connerton I.F."/>
            <person name="Connerton P.L."/>
        </authorList>
    </citation>
    <scope>NUCLEOTIDE SEQUENCE [LARGE SCALE GENOMIC DNA]</scope>
    <source>
        <strain evidence="4">XL5</strain>
    </source>
</reference>
<dbReference type="PANTHER" id="PTHR42759">
    <property type="entry name" value="MOXR FAMILY PROTEIN"/>
    <property type="match status" value="1"/>
</dbReference>
<dbReference type="GO" id="GO:0016887">
    <property type="term" value="F:ATP hydrolysis activity"/>
    <property type="evidence" value="ECO:0007669"/>
    <property type="project" value="InterPro"/>
</dbReference>
<keyword evidence="5" id="KW-1185">Reference proteome</keyword>
<dbReference type="Gene3D" id="1.10.8.80">
    <property type="entry name" value="Magnesium chelatase subunit I, C-Terminal domain"/>
    <property type="match status" value="1"/>
</dbReference>
<evidence type="ECO:0000256" key="2">
    <source>
        <dbReference type="ARBA" id="ARBA00022840"/>
    </source>
</evidence>
<dbReference type="Gene3D" id="3.40.50.300">
    <property type="entry name" value="P-loop containing nucleotide triphosphate hydrolases"/>
    <property type="match status" value="1"/>
</dbReference>
<accession>A0A9E8FLH8</accession>
<dbReference type="InterPro" id="IPR050764">
    <property type="entry name" value="CbbQ/NirQ/NorQ/GpvN"/>
</dbReference>
<dbReference type="InterPro" id="IPR041628">
    <property type="entry name" value="ChlI/MoxR_AAA_lid"/>
</dbReference>
<dbReference type="RefSeq" id="WP_228344595.1">
    <property type="nucleotide sequence ID" value="NZ_CP045550.1"/>
</dbReference>
<dbReference type="EMBL" id="CP046056">
    <property type="protein sequence ID" value="QQD24536.1"/>
    <property type="molecule type" value="Genomic_DNA"/>
</dbReference>
<dbReference type="InterPro" id="IPR027417">
    <property type="entry name" value="P-loop_NTPase"/>
</dbReference>
<evidence type="ECO:0000256" key="3">
    <source>
        <dbReference type="ARBA" id="ARBA00061607"/>
    </source>
</evidence>
<comment type="similarity">
    <text evidence="3">Belongs to the MoxR family.</text>
</comment>
<dbReference type="InterPro" id="IPR011703">
    <property type="entry name" value="ATPase_AAA-3"/>
</dbReference>
<sequence length="319" mass="35536">MTGKEEFIRLKDAMQTQIIGQPHLVDRLLICLLSDGHLLVEGAPGLAKTKAINALAQRLEGDFKRIQFTPDLLPGDITGTEIYRPQQQSFDFQAGPIFHNLILADEINRAPAKVQSALLEAMAERQVTVGGVTRKLPELFMVMATQNPIEQEGTYPLPEAQLDRFLMHVVIGYPDAGAEQQILRLARGEALQQPVADFPRLTQADIFSARQQVLSLHMSDAVEQYLVQLVMATRQPEHYGKDLAGWIEYGASPRGTIALDRCARAHAWLHGRDYVSPDDVQAVAHDVLRHRLLLSFEAEASGMTVNRVINELLQRVPVV</sequence>
<dbReference type="SUPFAM" id="SSF52540">
    <property type="entry name" value="P-loop containing nucleoside triphosphate hydrolases"/>
    <property type="match status" value="1"/>
</dbReference>
<dbReference type="KEGG" id="vcw:GJQ55_08690"/>
<dbReference type="Proteomes" id="UP000596074">
    <property type="component" value="Chromosome"/>
</dbReference>
<name>A0A9E8FLH8_9GAMM</name>
<evidence type="ECO:0000256" key="1">
    <source>
        <dbReference type="ARBA" id="ARBA00022741"/>
    </source>
</evidence>
<gene>
    <name evidence="4" type="ORF">GJQ55_08690</name>
</gene>
<dbReference type="Pfam" id="PF17863">
    <property type="entry name" value="AAA_lid_2"/>
    <property type="match status" value="1"/>
</dbReference>
<dbReference type="PIRSF" id="PIRSF002849">
    <property type="entry name" value="AAA_ATPase_chaperone_MoxR_prd"/>
    <property type="match status" value="1"/>
</dbReference>
<dbReference type="GO" id="GO:0005524">
    <property type="term" value="F:ATP binding"/>
    <property type="evidence" value="ECO:0007669"/>
    <property type="project" value="UniProtKB-KW"/>
</dbReference>
<evidence type="ECO:0000313" key="5">
    <source>
        <dbReference type="Proteomes" id="UP000596074"/>
    </source>
</evidence>
<dbReference type="Pfam" id="PF07726">
    <property type="entry name" value="AAA_3"/>
    <property type="match status" value="1"/>
</dbReference>
<dbReference type="PANTHER" id="PTHR42759:SF1">
    <property type="entry name" value="MAGNESIUM-CHELATASE SUBUNIT CHLD"/>
    <property type="match status" value="1"/>
</dbReference>
<protein>
    <submittedName>
        <fullName evidence="4">AAA domain-containing protein</fullName>
    </submittedName>
</protein>
<dbReference type="AlphaFoldDB" id="A0A9E8FLH8"/>
<keyword evidence="2" id="KW-0067">ATP-binding</keyword>
<organism evidence="4 5">
    <name type="scientific">Venatoribacter cucullus</name>
    <dbReference type="NCBI Taxonomy" id="2661630"/>
    <lineage>
        <taxon>Bacteria</taxon>
        <taxon>Pseudomonadati</taxon>
        <taxon>Pseudomonadota</taxon>
        <taxon>Gammaproteobacteria</taxon>
        <taxon>Oceanospirillales</taxon>
        <taxon>Oceanospirillaceae</taxon>
        <taxon>Venatoribacter</taxon>
    </lineage>
</organism>
<keyword evidence="1" id="KW-0547">Nucleotide-binding</keyword>
<evidence type="ECO:0000313" key="4">
    <source>
        <dbReference type="EMBL" id="QQD24536.1"/>
    </source>
</evidence>
<dbReference type="FunFam" id="3.40.50.300:FF:000640">
    <property type="entry name" value="MoxR family ATPase"/>
    <property type="match status" value="1"/>
</dbReference>